<sequence length="31" mass="3455">MANCSLFLRLEIQVRNSLIAYQSATALPALF</sequence>
<reference evidence="1 2" key="1">
    <citation type="submission" date="2015-01" db="EMBL/GenBank/DDBJ databases">
        <title>Evolution of Trichinella species and genotypes.</title>
        <authorList>
            <person name="Korhonen P.K."/>
            <person name="Edoardo P."/>
            <person name="Giuseppe L.R."/>
            <person name="Gasser R.B."/>
        </authorList>
    </citation>
    <scope>NUCLEOTIDE SEQUENCE [LARGE SCALE GENOMIC DNA]</scope>
    <source>
        <strain evidence="1">ISS417</strain>
    </source>
</reference>
<evidence type="ECO:0000313" key="1">
    <source>
        <dbReference type="EMBL" id="KRX32088.1"/>
    </source>
</evidence>
<keyword evidence="2" id="KW-1185">Reference proteome</keyword>
<name>A0A0V0SZM7_9BILA</name>
<comment type="caution">
    <text evidence="1">The sequence shown here is derived from an EMBL/GenBank/DDBJ whole genome shotgun (WGS) entry which is preliminary data.</text>
</comment>
<accession>A0A0V0SZM7</accession>
<dbReference type="Proteomes" id="UP000055048">
    <property type="component" value="Unassembled WGS sequence"/>
</dbReference>
<dbReference type="AlphaFoldDB" id="A0A0V0SZM7"/>
<proteinExistence type="predicted"/>
<organism evidence="1 2">
    <name type="scientific">Trichinella murrelli</name>
    <dbReference type="NCBI Taxonomy" id="144512"/>
    <lineage>
        <taxon>Eukaryota</taxon>
        <taxon>Metazoa</taxon>
        <taxon>Ecdysozoa</taxon>
        <taxon>Nematoda</taxon>
        <taxon>Enoplea</taxon>
        <taxon>Dorylaimia</taxon>
        <taxon>Trichinellida</taxon>
        <taxon>Trichinellidae</taxon>
        <taxon>Trichinella</taxon>
    </lineage>
</organism>
<gene>
    <name evidence="1" type="ORF">T05_10487</name>
</gene>
<dbReference type="EMBL" id="JYDJ01001394">
    <property type="protein sequence ID" value="KRX32088.1"/>
    <property type="molecule type" value="Genomic_DNA"/>
</dbReference>
<evidence type="ECO:0000313" key="2">
    <source>
        <dbReference type="Proteomes" id="UP000055048"/>
    </source>
</evidence>
<protein>
    <submittedName>
        <fullName evidence="1">Uncharacterized protein</fullName>
    </submittedName>
</protein>